<dbReference type="InterPro" id="IPR004344">
    <property type="entry name" value="TTL/TTLL_fam"/>
</dbReference>
<dbReference type="Pfam" id="PF03133">
    <property type="entry name" value="TTL"/>
    <property type="match status" value="1"/>
</dbReference>
<keyword evidence="1" id="KW-0812">Transmembrane</keyword>
<evidence type="ECO:0000313" key="2">
    <source>
        <dbReference type="Ensembl" id="ENSCSAVP00000000802.1"/>
    </source>
</evidence>
<dbReference type="PROSITE" id="PS51221">
    <property type="entry name" value="TTL"/>
    <property type="match status" value="1"/>
</dbReference>
<dbReference type="eggNOG" id="KOG2156">
    <property type="taxonomic scope" value="Eukaryota"/>
</dbReference>
<dbReference type="InParanoid" id="H2Y654"/>
<dbReference type="InterPro" id="IPR053317">
    <property type="entry name" value="Tubulin_polyglutamylase"/>
</dbReference>
<evidence type="ECO:0000256" key="1">
    <source>
        <dbReference type="SAM" id="Phobius"/>
    </source>
</evidence>
<dbReference type="AlphaFoldDB" id="H2Y654"/>
<keyword evidence="1" id="KW-0472">Membrane</keyword>
<dbReference type="Proteomes" id="UP000007875">
    <property type="component" value="Unassembled WGS sequence"/>
</dbReference>
<dbReference type="PANTHER" id="PTHR47113:SF1">
    <property type="entry name" value="LD09343P"/>
    <property type="match status" value="1"/>
</dbReference>
<evidence type="ECO:0000313" key="3">
    <source>
        <dbReference type="Proteomes" id="UP000007875"/>
    </source>
</evidence>
<sequence length="205" mass="23903">MHYCASFACWIKNITRRMRLSSNRIQYLIVASLLSGFYLVLHQMLEIKDLQKKEIELINKQKMCDFTHNGKCPTSSNPTYWLAAKSADTEHMQHVRNIFKAVGYDRWDEKVGTWDVLWSYDYPFPSKVNPSNLRSTQLVNHFPGSGYLTSKVYLAKSISRYIPTAFTLPKDKEKFQQFVVNNPDKLWVQKSNQHRGIAIKSMEGE</sequence>
<reference evidence="3" key="1">
    <citation type="submission" date="2003-08" db="EMBL/GenBank/DDBJ databases">
        <authorList>
            <person name="Birren B."/>
            <person name="Nusbaum C."/>
            <person name="Abebe A."/>
            <person name="Abouelleil A."/>
            <person name="Adekoya E."/>
            <person name="Ait-zahra M."/>
            <person name="Allen N."/>
            <person name="Allen T."/>
            <person name="An P."/>
            <person name="Anderson M."/>
            <person name="Anderson S."/>
            <person name="Arachchi H."/>
            <person name="Armbruster J."/>
            <person name="Bachantsang P."/>
            <person name="Baldwin J."/>
            <person name="Barry A."/>
            <person name="Bayul T."/>
            <person name="Blitshsteyn B."/>
            <person name="Bloom T."/>
            <person name="Blye J."/>
            <person name="Boguslavskiy L."/>
            <person name="Borowsky M."/>
            <person name="Boukhgalter B."/>
            <person name="Brunache A."/>
            <person name="Butler J."/>
            <person name="Calixte N."/>
            <person name="Calvo S."/>
            <person name="Camarata J."/>
            <person name="Campo K."/>
            <person name="Chang J."/>
            <person name="Cheshatsang Y."/>
            <person name="Citroen M."/>
            <person name="Collymore A."/>
            <person name="Considine T."/>
            <person name="Cook A."/>
            <person name="Cooke P."/>
            <person name="Corum B."/>
            <person name="Cuomo C."/>
            <person name="David R."/>
            <person name="Dawoe T."/>
            <person name="Degray S."/>
            <person name="Dodge S."/>
            <person name="Dooley K."/>
            <person name="Dorje P."/>
            <person name="Dorjee K."/>
            <person name="Dorris L."/>
            <person name="Duffey N."/>
            <person name="Dupes A."/>
            <person name="Elkins T."/>
            <person name="Engels R."/>
            <person name="Erickson J."/>
            <person name="Farina A."/>
            <person name="Faro S."/>
            <person name="Ferreira P."/>
            <person name="Fischer H."/>
            <person name="Fitzgerald M."/>
            <person name="Foley K."/>
            <person name="Gage D."/>
            <person name="Galagan J."/>
            <person name="Gearin G."/>
            <person name="Gnerre S."/>
            <person name="Gnirke A."/>
            <person name="Goyette A."/>
            <person name="Graham J."/>
            <person name="Grandbois E."/>
            <person name="Gyaltsen K."/>
            <person name="Hafez N."/>
            <person name="Hagopian D."/>
            <person name="Hagos B."/>
            <person name="Hall J."/>
            <person name="Hatcher B."/>
            <person name="Heller A."/>
            <person name="Higgins H."/>
            <person name="Honan T."/>
            <person name="Horn A."/>
            <person name="Houde N."/>
            <person name="Hughes L."/>
            <person name="Hulme W."/>
            <person name="Husby E."/>
            <person name="Iliev I."/>
            <person name="Jaffe D."/>
            <person name="Jones C."/>
            <person name="Kamal M."/>
            <person name="Kamat A."/>
            <person name="Kamvysselis M."/>
            <person name="Karlsson E."/>
            <person name="Kells C."/>
            <person name="Kieu A."/>
            <person name="Kisner P."/>
            <person name="Kodira C."/>
            <person name="Kulbokas E."/>
            <person name="Labutti K."/>
            <person name="Lama D."/>
            <person name="Landers T."/>
            <person name="Leger J."/>
            <person name="Levine S."/>
            <person name="Lewis D."/>
            <person name="Lewis T."/>
            <person name="Lindblad-toh K."/>
            <person name="Liu X."/>
            <person name="Lokyitsang T."/>
            <person name="Lokyitsang Y."/>
            <person name="Lucien O."/>
            <person name="Lui A."/>
            <person name="Ma L.J."/>
            <person name="Mabbitt R."/>
            <person name="Macdonald J."/>
            <person name="Maclean C."/>
            <person name="Major J."/>
            <person name="Manning J."/>
            <person name="Marabella R."/>
            <person name="Maru K."/>
            <person name="Matthews C."/>
            <person name="Mauceli E."/>
            <person name="Mccarthy M."/>
            <person name="Mcdonough S."/>
            <person name="Mcghee T."/>
            <person name="Meldrim J."/>
            <person name="Meneus L."/>
            <person name="Mesirov J."/>
            <person name="Mihalev A."/>
            <person name="Mihova T."/>
            <person name="Mikkelsen T."/>
            <person name="Mlenga V."/>
            <person name="Moru K."/>
            <person name="Mozes J."/>
            <person name="Mulrain L."/>
            <person name="Munson G."/>
            <person name="Naylor J."/>
            <person name="Newes C."/>
            <person name="Nguyen C."/>
            <person name="Nguyen N."/>
            <person name="Nguyen T."/>
            <person name="Nicol R."/>
            <person name="Nielsen C."/>
            <person name="Nizzari M."/>
            <person name="Norbu C."/>
            <person name="Norbu N."/>
            <person name="O'donnell P."/>
            <person name="Okoawo O."/>
            <person name="O'leary S."/>
            <person name="Omotosho B."/>
            <person name="O'neill K."/>
            <person name="Osman S."/>
            <person name="Parker S."/>
            <person name="Perrin D."/>
            <person name="Phunkhang P."/>
            <person name="Piqani B."/>
            <person name="Purcell S."/>
            <person name="Rachupka T."/>
            <person name="Ramasamy U."/>
            <person name="Rameau R."/>
            <person name="Ray V."/>
            <person name="Raymond C."/>
            <person name="Retta R."/>
            <person name="Richardson S."/>
            <person name="Rise C."/>
            <person name="Rodriguez J."/>
            <person name="Rogers J."/>
            <person name="Rogov P."/>
            <person name="Rutman M."/>
            <person name="Schupbach R."/>
            <person name="Seaman C."/>
            <person name="Settipalli S."/>
            <person name="Sharpe T."/>
            <person name="Sheridan J."/>
            <person name="Sherpa N."/>
            <person name="Shi J."/>
            <person name="Smirnov S."/>
            <person name="Smith C."/>
            <person name="Sougnez C."/>
            <person name="Spencer B."/>
            <person name="Stalker J."/>
            <person name="Stange-thomann N."/>
            <person name="Stavropoulos S."/>
            <person name="Stetson K."/>
            <person name="Stone C."/>
            <person name="Stone S."/>
            <person name="Stubbs M."/>
            <person name="Talamas J."/>
            <person name="Tchuinga P."/>
            <person name="Tenzing P."/>
            <person name="Tesfaye S."/>
            <person name="Theodore J."/>
            <person name="Thoulutsang Y."/>
            <person name="Topham K."/>
            <person name="Towey S."/>
            <person name="Tsamla T."/>
            <person name="Tsomo N."/>
            <person name="Vallee D."/>
            <person name="Vassiliev H."/>
            <person name="Venkataraman V."/>
            <person name="Vinson J."/>
            <person name="Vo A."/>
            <person name="Wade C."/>
            <person name="Wang S."/>
            <person name="Wangchuk T."/>
            <person name="Wangdi T."/>
            <person name="Whittaker C."/>
            <person name="Wilkinson J."/>
            <person name="Wu Y."/>
            <person name="Wyman D."/>
            <person name="Yadav S."/>
            <person name="Yang S."/>
            <person name="Yang X."/>
            <person name="Yeager S."/>
            <person name="Yee E."/>
            <person name="Young G."/>
            <person name="Zainoun J."/>
            <person name="Zembeck L."/>
            <person name="Zimmer A."/>
            <person name="Zody M."/>
            <person name="Lander E."/>
        </authorList>
    </citation>
    <scope>NUCLEOTIDE SEQUENCE [LARGE SCALE GENOMIC DNA]</scope>
</reference>
<proteinExistence type="predicted"/>
<dbReference type="HOGENOM" id="CLU_1340213_0_0_1"/>
<reference evidence="2" key="3">
    <citation type="submission" date="2025-09" db="UniProtKB">
        <authorList>
            <consortium name="Ensembl"/>
        </authorList>
    </citation>
    <scope>IDENTIFICATION</scope>
</reference>
<keyword evidence="3" id="KW-1185">Reference proteome</keyword>
<dbReference type="PANTHER" id="PTHR47113">
    <property type="entry name" value="LD09343P"/>
    <property type="match status" value="1"/>
</dbReference>
<dbReference type="Ensembl" id="ENSCSAVT00000000811.1">
    <property type="protein sequence ID" value="ENSCSAVP00000000802.1"/>
    <property type="gene ID" value="ENSCSAVG00000000454.1"/>
</dbReference>
<protein>
    <submittedName>
        <fullName evidence="2">Uncharacterized protein</fullName>
    </submittedName>
</protein>
<dbReference type="GeneTree" id="ENSGT00390000006352"/>
<organism evidence="2 3">
    <name type="scientific">Ciona savignyi</name>
    <name type="common">Pacific transparent sea squirt</name>
    <dbReference type="NCBI Taxonomy" id="51511"/>
    <lineage>
        <taxon>Eukaryota</taxon>
        <taxon>Metazoa</taxon>
        <taxon>Chordata</taxon>
        <taxon>Tunicata</taxon>
        <taxon>Ascidiacea</taxon>
        <taxon>Phlebobranchia</taxon>
        <taxon>Cionidae</taxon>
        <taxon>Ciona</taxon>
    </lineage>
</organism>
<keyword evidence="1" id="KW-1133">Transmembrane helix</keyword>
<feature type="transmembrane region" description="Helical" evidence="1">
    <location>
        <begin position="25"/>
        <end position="45"/>
    </location>
</feature>
<name>H2Y654_CIOSA</name>
<reference evidence="2" key="2">
    <citation type="submission" date="2025-08" db="UniProtKB">
        <authorList>
            <consortium name="Ensembl"/>
        </authorList>
    </citation>
    <scope>IDENTIFICATION</scope>
</reference>
<accession>H2Y654</accession>